<keyword evidence="9 10" id="KW-0413">Isomerase</keyword>
<dbReference type="Proteomes" id="UP000192790">
    <property type="component" value="Unassembled WGS sequence"/>
</dbReference>
<dbReference type="NCBIfam" id="NF004076">
    <property type="entry name" value="PRK05581.1-4"/>
    <property type="match status" value="1"/>
</dbReference>
<evidence type="ECO:0000313" key="15">
    <source>
        <dbReference type="EMBL" id="SMC64954.1"/>
    </source>
</evidence>
<keyword evidence="13" id="KW-0464">Manganese</keyword>
<dbReference type="FunFam" id="3.20.20.70:FF:000004">
    <property type="entry name" value="Ribulose-phosphate 3-epimerase"/>
    <property type="match status" value="1"/>
</dbReference>
<proteinExistence type="inferred from homology"/>
<dbReference type="OrthoDB" id="1645589at2"/>
<dbReference type="SUPFAM" id="SSF51366">
    <property type="entry name" value="Ribulose-phoshate binding barrel"/>
    <property type="match status" value="1"/>
</dbReference>
<feature type="binding site" evidence="10 13">
    <location>
        <position position="63"/>
    </location>
    <ligand>
        <name>a divalent metal cation</name>
        <dbReference type="ChEBI" id="CHEBI:60240"/>
    </ligand>
</feature>
<sequence length="215" mass="22987">MIKIAPSLLSADFAYLKRDIDRISTADYVHVDVMDGIFVPNISIGVPVVRSIRKITAMPLDVHLMIDRPVRYIKAFADAGADILTVHTEADTPEQITAALEAIRAAGVRPALSIKPRTSAEALLPWIRGISMVLVMTVEPGFGGQAFMADQLPKIRAVREMIDRYNPGCELEVDGGIGPDTAGLVIEAGANVLVAGSSVYGAADIPARIAELRKG</sequence>
<evidence type="ECO:0000256" key="14">
    <source>
        <dbReference type="PIRSR" id="PIRSR001461-3"/>
    </source>
</evidence>
<feature type="binding site" evidence="10 14">
    <location>
        <begin position="196"/>
        <end position="197"/>
    </location>
    <ligand>
        <name>substrate</name>
    </ligand>
</feature>
<comment type="catalytic activity">
    <reaction evidence="1 10 11">
        <text>D-ribulose 5-phosphate = D-xylulose 5-phosphate</text>
        <dbReference type="Rhea" id="RHEA:13677"/>
        <dbReference type="ChEBI" id="CHEBI:57737"/>
        <dbReference type="ChEBI" id="CHEBI:58121"/>
        <dbReference type="EC" id="5.1.3.1"/>
    </reaction>
</comment>
<protein>
    <recommendedName>
        <fullName evidence="7 10">Ribulose-phosphate 3-epimerase</fullName>
        <ecNumber evidence="7 10">5.1.3.1</ecNumber>
    </recommendedName>
</protein>
<dbReference type="RefSeq" id="WP_084234665.1">
    <property type="nucleotide sequence ID" value="NZ_FWXW01000004.1"/>
</dbReference>
<dbReference type="GO" id="GO:0006098">
    <property type="term" value="P:pentose-phosphate shunt"/>
    <property type="evidence" value="ECO:0007669"/>
    <property type="project" value="UniProtKB-UniRule"/>
</dbReference>
<reference evidence="15 16" key="1">
    <citation type="submission" date="2017-04" db="EMBL/GenBank/DDBJ databases">
        <authorList>
            <person name="Afonso C.L."/>
            <person name="Miller P.J."/>
            <person name="Scott M.A."/>
            <person name="Spackman E."/>
            <person name="Goraichik I."/>
            <person name="Dimitrov K.M."/>
            <person name="Suarez D.L."/>
            <person name="Swayne D.E."/>
        </authorList>
    </citation>
    <scope>NUCLEOTIDE SEQUENCE [LARGE SCALE GENOMIC DNA]</scope>
    <source>
        <strain evidence="15 16">DSM 12816</strain>
    </source>
</reference>
<comment type="cofactor">
    <cofactor evidence="10 13">
        <name>a divalent metal cation</name>
        <dbReference type="ChEBI" id="CHEBI:60240"/>
    </cofactor>
    <text evidence="10 13">Binds 1 divalent metal cation per subunit.</text>
</comment>
<dbReference type="HAMAP" id="MF_02227">
    <property type="entry name" value="RPE"/>
    <property type="match status" value="1"/>
</dbReference>
<dbReference type="AlphaFoldDB" id="A0A1W2AWG7"/>
<evidence type="ECO:0000256" key="10">
    <source>
        <dbReference type="HAMAP-Rule" id="MF_02227"/>
    </source>
</evidence>
<keyword evidence="16" id="KW-1185">Reference proteome</keyword>
<feature type="binding site" evidence="10 14">
    <location>
        <position position="63"/>
    </location>
    <ligand>
        <name>substrate</name>
    </ligand>
</feature>
<feature type="binding site" evidence="14">
    <location>
        <position position="176"/>
    </location>
    <ligand>
        <name>substrate</name>
    </ligand>
</feature>
<evidence type="ECO:0000256" key="11">
    <source>
        <dbReference type="PIRNR" id="PIRNR001461"/>
    </source>
</evidence>
<dbReference type="STRING" id="1122930.SAMN02745168_1996"/>
<comment type="pathway">
    <text evidence="10">Carbohydrate degradation.</text>
</comment>
<dbReference type="GO" id="GO:0046872">
    <property type="term" value="F:metal ion binding"/>
    <property type="evidence" value="ECO:0007669"/>
    <property type="project" value="UniProtKB-UniRule"/>
</dbReference>
<dbReference type="GO" id="GO:0005737">
    <property type="term" value="C:cytoplasm"/>
    <property type="evidence" value="ECO:0007669"/>
    <property type="project" value="UniProtKB-ARBA"/>
</dbReference>
<comment type="cofactor">
    <cofactor evidence="2">
        <name>Mn(2+)</name>
        <dbReference type="ChEBI" id="CHEBI:29035"/>
    </cofactor>
</comment>
<evidence type="ECO:0000256" key="5">
    <source>
        <dbReference type="ARBA" id="ARBA00001954"/>
    </source>
</evidence>
<feature type="binding site" evidence="10 14">
    <location>
        <position position="7"/>
    </location>
    <ligand>
        <name>substrate</name>
    </ligand>
</feature>
<evidence type="ECO:0000256" key="6">
    <source>
        <dbReference type="ARBA" id="ARBA00009541"/>
    </source>
</evidence>
<dbReference type="GO" id="GO:0019323">
    <property type="term" value="P:pentose catabolic process"/>
    <property type="evidence" value="ECO:0007669"/>
    <property type="project" value="UniProtKB-UniRule"/>
</dbReference>
<dbReference type="EMBL" id="FWXW01000004">
    <property type="protein sequence ID" value="SMC64954.1"/>
    <property type="molecule type" value="Genomic_DNA"/>
</dbReference>
<dbReference type="PROSITE" id="PS01086">
    <property type="entry name" value="RIBUL_P_3_EPIMER_2"/>
    <property type="match status" value="1"/>
</dbReference>
<evidence type="ECO:0000256" key="2">
    <source>
        <dbReference type="ARBA" id="ARBA00001936"/>
    </source>
</evidence>
<dbReference type="Pfam" id="PF00834">
    <property type="entry name" value="Ribul_P_3_epim"/>
    <property type="match status" value="1"/>
</dbReference>
<feature type="active site" description="Proton donor" evidence="10 12">
    <location>
        <position position="174"/>
    </location>
</feature>
<feature type="binding site" evidence="10">
    <location>
        <begin position="174"/>
        <end position="176"/>
    </location>
    <ligand>
        <name>substrate</name>
    </ligand>
</feature>
<evidence type="ECO:0000256" key="12">
    <source>
        <dbReference type="PIRSR" id="PIRSR001461-1"/>
    </source>
</evidence>
<comment type="cofactor">
    <cofactor evidence="5">
        <name>Fe(2+)</name>
        <dbReference type="ChEBI" id="CHEBI:29033"/>
    </cofactor>
</comment>
<organism evidence="15 16">
    <name type="scientific">Papillibacter cinnamivorans DSM 12816</name>
    <dbReference type="NCBI Taxonomy" id="1122930"/>
    <lineage>
        <taxon>Bacteria</taxon>
        <taxon>Bacillati</taxon>
        <taxon>Bacillota</taxon>
        <taxon>Clostridia</taxon>
        <taxon>Eubacteriales</taxon>
        <taxon>Oscillospiraceae</taxon>
        <taxon>Papillibacter</taxon>
    </lineage>
</organism>
<evidence type="ECO:0000256" key="3">
    <source>
        <dbReference type="ARBA" id="ARBA00001941"/>
    </source>
</evidence>
<evidence type="ECO:0000256" key="9">
    <source>
        <dbReference type="ARBA" id="ARBA00023235"/>
    </source>
</evidence>
<comment type="function">
    <text evidence="10">Catalyzes the reversible epimerization of D-ribulose 5-phosphate to D-xylulose 5-phosphate.</text>
</comment>
<evidence type="ECO:0000256" key="4">
    <source>
        <dbReference type="ARBA" id="ARBA00001947"/>
    </source>
</evidence>
<evidence type="ECO:0000256" key="1">
    <source>
        <dbReference type="ARBA" id="ARBA00001782"/>
    </source>
</evidence>
<feature type="binding site" evidence="10 13">
    <location>
        <position position="30"/>
    </location>
    <ligand>
        <name>a divalent metal cation</name>
        <dbReference type="ChEBI" id="CHEBI:60240"/>
    </ligand>
</feature>
<dbReference type="EC" id="5.1.3.1" evidence="7 10"/>
<dbReference type="InterPro" id="IPR011060">
    <property type="entry name" value="RibuloseP-bd_barrel"/>
</dbReference>
<evidence type="ECO:0000256" key="8">
    <source>
        <dbReference type="ARBA" id="ARBA00022723"/>
    </source>
</evidence>
<gene>
    <name evidence="10" type="primary">rpe</name>
    <name evidence="15" type="ORF">SAMN02745168_1996</name>
</gene>
<evidence type="ECO:0000256" key="7">
    <source>
        <dbReference type="ARBA" id="ARBA00013188"/>
    </source>
</evidence>
<dbReference type="NCBIfam" id="TIGR01163">
    <property type="entry name" value="rpe"/>
    <property type="match status" value="1"/>
</dbReference>
<dbReference type="PANTHER" id="PTHR11749">
    <property type="entry name" value="RIBULOSE-5-PHOSPHATE-3-EPIMERASE"/>
    <property type="match status" value="1"/>
</dbReference>
<keyword evidence="10 11" id="KW-0119">Carbohydrate metabolism</keyword>
<feature type="binding site" evidence="10 13">
    <location>
        <position position="32"/>
    </location>
    <ligand>
        <name>a divalent metal cation</name>
        <dbReference type="ChEBI" id="CHEBI:60240"/>
    </ligand>
</feature>
<feature type="binding site" evidence="10 13">
    <location>
        <position position="174"/>
    </location>
    <ligand>
        <name>a divalent metal cation</name>
        <dbReference type="ChEBI" id="CHEBI:60240"/>
    </ligand>
</feature>
<dbReference type="PROSITE" id="PS01085">
    <property type="entry name" value="RIBUL_P_3_EPIMER_1"/>
    <property type="match status" value="1"/>
</dbReference>
<accession>A0A1W2AWG7</accession>
<feature type="active site" description="Proton acceptor" evidence="10 12">
    <location>
        <position position="32"/>
    </location>
</feature>
<keyword evidence="13" id="KW-0862">Zinc</keyword>
<dbReference type="Gene3D" id="3.20.20.70">
    <property type="entry name" value="Aldolase class I"/>
    <property type="match status" value="1"/>
</dbReference>
<dbReference type="CDD" id="cd00429">
    <property type="entry name" value="RPE"/>
    <property type="match status" value="1"/>
</dbReference>
<evidence type="ECO:0000313" key="16">
    <source>
        <dbReference type="Proteomes" id="UP000192790"/>
    </source>
</evidence>
<name>A0A1W2AWG7_9FIRM</name>
<dbReference type="InterPro" id="IPR013785">
    <property type="entry name" value="Aldolase_TIM"/>
</dbReference>
<dbReference type="PIRSF" id="PIRSF001461">
    <property type="entry name" value="RPE"/>
    <property type="match status" value="1"/>
</dbReference>
<dbReference type="InterPro" id="IPR000056">
    <property type="entry name" value="Ribul_P_3_epim-like"/>
</dbReference>
<comment type="similarity">
    <text evidence="6 10 11">Belongs to the ribulose-phosphate 3-epimerase family.</text>
</comment>
<feature type="binding site" evidence="10 14">
    <location>
        <begin position="141"/>
        <end position="144"/>
    </location>
    <ligand>
        <name>substrate</name>
    </ligand>
</feature>
<evidence type="ECO:0000256" key="13">
    <source>
        <dbReference type="PIRSR" id="PIRSR001461-2"/>
    </source>
</evidence>
<dbReference type="InterPro" id="IPR026019">
    <property type="entry name" value="Ribul_P_3_epim"/>
</dbReference>
<comment type="cofactor">
    <cofactor evidence="4">
        <name>Zn(2+)</name>
        <dbReference type="ChEBI" id="CHEBI:29105"/>
    </cofactor>
</comment>
<dbReference type="GO" id="GO:0004750">
    <property type="term" value="F:D-ribulose-phosphate 3-epimerase activity"/>
    <property type="evidence" value="ECO:0007669"/>
    <property type="project" value="UniProtKB-UniRule"/>
</dbReference>
<keyword evidence="8 10" id="KW-0479">Metal-binding</keyword>
<comment type="cofactor">
    <cofactor evidence="3">
        <name>Co(2+)</name>
        <dbReference type="ChEBI" id="CHEBI:48828"/>
    </cofactor>
</comment>
<keyword evidence="13" id="KW-0170">Cobalt</keyword>